<protein>
    <submittedName>
        <fullName evidence="1">Uncharacterized protein</fullName>
    </submittedName>
</protein>
<organism evidence="1 2">
    <name type="scientific">Caulobacter flavus</name>
    <dbReference type="NCBI Taxonomy" id="1679497"/>
    <lineage>
        <taxon>Bacteria</taxon>
        <taxon>Pseudomonadati</taxon>
        <taxon>Pseudomonadota</taxon>
        <taxon>Alphaproteobacteria</taxon>
        <taxon>Caulobacterales</taxon>
        <taxon>Caulobacteraceae</taxon>
        <taxon>Caulobacter</taxon>
    </lineage>
</organism>
<sequence length="129" mass="14346">MKLDPPPFFIPFVEPEDMEEAYAELARAARCAPLPPSERIYSITFTNRGETWTATVGKQLTGEKIIRKSGRGGATEHIQHLSDRATVLAIFPGIPWIVWRDAVPSAWENPFMAGEPKSVRRFGPPATTP</sequence>
<comment type="caution">
    <text evidence="1">The sequence shown here is derived from an EMBL/GenBank/DDBJ whole genome shotgun (WGS) entry which is preliminary data.</text>
</comment>
<dbReference type="Proteomes" id="UP000234483">
    <property type="component" value="Unassembled WGS sequence"/>
</dbReference>
<gene>
    <name evidence="1" type="ORF">CFHF_17830</name>
</gene>
<name>A0A2N5CQ70_9CAUL</name>
<evidence type="ECO:0000313" key="2">
    <source>
        <dbReference type="Proteomes" id="UP000234483"/>
    </source>
</evidence>
<dbReference type="EMBL" id="PJRQ01000039">
    <property type="protein sequence ID" value="PLR09952.1"/>
    <property type="molecule type" value="Genomic_DNA"/>
</dbReference>
<dbReference type="RefSeq" id="WP_145998442.1">
    <property type="nucleotide sequence ID" value="NZ_CP026100.1"/>
</dbReference>
<reference evidence="1 2" key="1">
    <citation type="submission" date="2017-12" db="EMBL/GenBank/DDBJ databases">
        <title>The genome sequence of Caulobacter flavus CGMCC1 15093.</title>
        <authorList>
            <person name="Gao J."/>
            <person name="Mao X."/>
            <person name="Sun J."/>
        </authorList>
    </citation>
    <scope>NUCLEOTIDE SEQUENCE [LARGE SCALE GENOMIC DNA]</scope>
    <source>
        <strain evidence="1 2">CGMCC1 15093</strain>
    </source>
</reference>
<accession>A0A2N5CQ70</accession>
<evidence type="ECO:0000313" key="1">
    <source>
        <dbReference type="EMBL" id="PLR09952.1"/>
    </source>
</evidence>
<proteinExistence type="predicted"/>
<dbReference type="AlphaFoldDB" id="A0A2N5CQ70"/>